<keyword evidence="4" id="KW-1185">Reference proteome</keyword>
<dbReference type="EMBL" id="ADMH02001849">
    <property type="protein sequence ID" value="ETN60884.1"/>
    <property type="molecule type" value="Genomic_DNA"/>
</dbReference>
<feature type="region of interest" description="Disordered" evidence="1">
    <location>
        <begin position="300"/>
        <end position="530"/>
    </location>
</feature>
<reference evidence="3" key="4">
    <citation type="submission" date="2015-06" db="UniProtKB">
        <authorList>
            <consortium name="EnsemblMetazoa"/>
        </authorList>
    </citation>
    <scope>IDENTIFICATION</scope>
</reference>
<dbReference type="EnsemblMetazoa" id="ADAC007477-RA">
    <property type="protein sequence ID" value="ADAC007477-PA"/>
    <property type="gene ID" value="ADAC007477"/>
</dbReference>
<feature type="region of interest" description="Disordered" evidence="1">
    <location>
        <begin position="210"/>
        <end position="231"/>
    </location>
</feature>
<gene>
    <name evidence="2" type="ORF">AND_007477</name>
</gene>
<dbReference type="VEuPathDB" id="VectorBase:ADAR2_001879"/>
<evidence type="ECO:0000313" key="3">
    <source>
        <dbReference type="EnsemblMetazoa" id="ADAC007477-PA"/>
    </source>
</evidence>
<evidence type="ECO:0000256" key="1">
    <source>
        <dbReference type="SAM" id="MobiDB-lite"/>
    </source>
</evidence>
<dbReference type="Proteomes" id="UP000000673">
    <property type="component" value="Unassembled WGS sequence"/>
</dbReference>
<name>W5JDJ8_ANODA</name>
<feature type="compositionally biased region" description="Basic residues" evidence="1">
    <location>
        <begin position="314"/>
        <end position="324"/>
    </location>
</feature>
<dbReference type="AlphaFoldDB" id="W5JDJ8"/>
<accession>W5JDJ8</accession>
<reference evidence="2 4" key="1">
    <citation type="journal article" date="2010" name="BMC Genomics">
        <title>Combination of measures distinguishes pre-miRNAs from other stem-loops in the genome of the newly sequenced Anopheles darlingi.</title>
        <authorList>
            <person name="Mendes N.D."/>
            <person name="Freitas A.T."/>
            <person name="Vasconcelos A.T."/>
            <person name="Sagot M.F."/>
        </authorList>
    </citation>
    <scope>NUCLEOTIDE SEQUENCE</scope>
</reference>
<reference evidence="2" key="3">
    <citation type="journal article" date="2013" name="Nucleic Acids Res.">
        <title>The genome of Anopheles darlingi, the main neotropical malaria vector.</title>
        <authorList>
            <person name="Marinotti O."/>
            <person name="Cerqueira G.C."/>
            <person name="de Almeida L.G."/>
            <person name="Ferro M.I."/>
            <person name="Loreto E.L."/>
            <person name="Zaha A."/>
            <person name="Teixeira S.M."/>
            <person name="Wespiser A.R."/>
            <person name="Almeida E Silva A."/>
            <person name="Schlindwein A.D."/>
            <person name="Pacheco A.C."/>
            <person name="Silva A.L."/>
            <person name="Graveley B.R."/>
            <person name="Walenz B.P."/>
            <person name="Lima Bde A."/>
            <person name="Ribeiro C.A."/>
            <person name="Nunes-Silva C.G."/>
            <person name="de Carvalho C.R."/>
            <person name="Soares C.M."/>
            <person name="de Menezes C.B."/>
            <person name="Matiolli C."/>
            <person name="Caffrey D."/>
            <person name="Araujo D.A."/>
            <person name="de Oliveira D.M."/>
            <person name="Golenbock D."/>
            <person name="Grisard E.C."/>
            <person name="Fantinatti-Garboggini F."/>
            <person name="de Carvalho F.M."/>
            <person name="Barcellos F.G."/>
            <person name="Prosdocimi F."/>
            <person name="May G."/>
            <person name="Azevedo Junior G.M."/>
            <person name="Guimaraes G.M."/>
            <person name="Goldman G.H."/>
            <person name="Padilha I.Q."/>
            <person name="Batista Jda S."/>
            <person name="Ferro J.A."/>
            <person name="Ribeiro J.M."/>
            <person name="Fietto J.L."/>
            <person name="Dabbas K.M."/>
            <person name="Cerdeira L."/>
            <person name="Agnez-Lima L.F."/>
            <person name="Brocchi M."/>
            <person name="de Carvalho M.O."/>
            <person name="Teixeira Mde M."/>
            <person name="Diniz Maia Mde M."/>
            <person name="Goldman M.H."/>
            <person name="Cruz Schneider M.P."/>
            <person name="Felipe M.S."/>
            <person name="Hungria M."/>
            <person name="Nicolas M.F."/>
            <person name="Pereira M."/>
            <person name="Montes M.A."/>
            <person name="Cantao M.E."/>
            <person name="Vincentz M."/>
            <person name="Rafael M.S."/>
            <person name="Silverman N."/>
            <person name="Stoco P.H."/>
            <person name="Souza R.C."/>
            <person name="Vicentini R."/>
            <person name="Gazzinelli R.T."/>
            <person name="Neves Rde O."/>
            <person name="Silva R."/>
            <person name="Astolfi-Filho S."/>
            <person name="Maciel T.E."/>
            <person name="Urmenyi T.P."/>
            <person name="Tadei W.P."/>
            <person name="Camargo E.P."/>
            <person name="de Vasconcelos A.T."/>
        </authorList>
    </citation>
    <scope>NUCLEOTIDE SEQUENCE</scope>
</reference>
<feature type="region of interest" description="Disordered" evidence="1">
    <location>
        <begin position="543"/>
        <end position="576"/>
    </location>
</feature>
<reference evidence="2" key="2">
    <citation type="submission" date="2010-05" db="EMBL/GenBank/DDBJ databases">
        <authorList>
            <person name="Almeida L.G."/>
            <person name="Nicolas M.F."/>
            <person name="Souza R.C."/>
            <person name="Vasconcelos A.T.R."/>
        </authorList>
    </citation>
    <scope>NUCLEOTIDE SEQUENCE</scope>
</reference>
<feature type="compositionally biased region" description="Polar residues" evidence="1">
    <location>
        <begin position="384"/>
        <end position="406"/>
    </location>
</feature>
<protein>
    <submittedName>
        <fullName evidence="2 3">Uncharacterized protein</fullName>
    </submittedName>
</protein>
<dbReference type="VEuPathDB" id="VectorBase:ADAC007477"/>
<feature type="compositionally biased region" description="Basic and acidic residues" evidence="1">
    <location>
        <begin position="487"/>
        <end position="499"/>
    </location>
</feature>
<dbReference type="HOGENOM" id="CLU_419340_0_0_1"/>
<evidence type="ECO:0000313" key="4">
    <source>
        <dbReference type="Proteomes" id="UP000000673"/>
    </source>
</evidence>
<feature type="compositionally biased region" description="Basic and acidic residues" evidence="1">
    <location>
        <begin position="407"/>
        <end position="424"/>
    </location>
</feature>
<sequence length="654" mass="73904">MMASSETLAAELISFYRNTREAQSNHAESEKEAELRAQIQQKQTFLQSLKRLVSGMNNLYHGIQAGNEESVRGRQIIKESNTIAQRLIENYNSQLELTWQMRTNRLLSDCDGDRERRAQQKMARMLEVVRVQEQVIAELRSSRRLMEVEKSKQMALTLQQEIADIDRDFVRAKQEYRQEEDRICRTLADLCASIGEEMLRRQELNAMPIDPKQQQQQQQQQHQQLENGGCSDPAFSEVIDAIVNTHEGENGSLQHEGEVSLMLLNESTSKYSFELEFKNPNDFPDLLKIMQPASTSYEKMVKKCEQSADTTQNRTKKNQSKKQSRISGQQEKVGNGRSAEPPKKKQKQNDFKAQSGAGSTKEALEGQNDQENHRPLAGEKIASSLKTPAKSSNRLVKTQDSNVGENHQQDQRTLRKRKALEPAMERSQAAQIPRKESKQKTAPAVTTAKPDSIFKEPLPVASFTASGSKRKPKSQAIVQKVPVKKPARVDEVIKQDRPMKPANVAEVQHEEDFLSPKKRSSSQFALQGTSNRAMVQDEEVFLSPDNVPSKDTPSDTPPENLLESDEQHPMGETQNSNSSIIMEESMSSGSMDFMLPSSSAMLEEKELLGVVKRMILTNRSSRLVLISLSTTVCLLSNWISRICSKEKEEIVNRC</sequence>
<feature type="compositionally biased region" description="Polar residues" evidence="1">
    <location>
        <begin position="521"/>
        <end position="530"/>
    </location>
</feature>
<feature type="compositionally biased region" description="Basic and acidic residues" evidence="1">
    <location>
        <begin position="340"/>
        <end position="350"/>
    </location>
</feature>
<organism evidence="2">
    <name type="scientific">Anopheles darlingi</name>
    <name type="common">Mosquito</name>
    <dbReference type="NCBI Taxonomy" id="43151"/>
    <lineage>
        <taxon>Eukaryota</taxon>
        <taxon>Metazoa</taxon>
        <taxon>Ecdysozoa</taxon>
        <taxon>Arthropoda</taxon>
        <taxon>Hexapoda</taxon>
        <taxon>Insecta</taxon>
        <taxon>Pterygota</taxon>
        <taxon>Neoptera</taxon>
        <taxon>Endopterygota</taxon>
        <taxon>Diptera</taxon>
        <taxon>Nematocera</taxon>
        <taxon>Culicoidea</taxon>
        <taxon>Culicidae</taxon>
        <taxon>Anophelinae</taxon>
        <taxon>Anopheles</taxon>
    </lineage>
</organism>
<proteinExistence type="predicted"/>
<feature type="compositionally biased region" description="Low complexity" evidence="1">
    <location>
        <begin position="213"/>
        <end position="224"/>
    </location>
</feature>
<evidence type="ECO:0000313" key="2">
    <source>
        <dbReference type="EMBL" id="ETN60884.1"/>
    </source>
</evidence>
<dbReference type="OMA" id="AIVNTHE"/>